<gene>
    <name evidence="2" type="ORF">TraAM80_06504</name>
</gene>
<feature type="transmembrane region" description="Helical" evidence="1">
    <location>
        <begin position="147"/>
        <end position="170"/>
    </location>
</feature>
<dbReference type="EMBL" id="MKGL01000238">
    <property type="protein sequence ID" value="RNF02273.1"/>
    <property type="molecule type" value="Genomic_DNA"/>
</dbReference>
<accession>A0A422N9Z9</accession>
<keyword evidence="1" id="KW-0472">Membrane</keyword>
<keyword evidence="2" id="KW-0418">Kinase</keyword>
<dbReference type="GO" id="GO:0016301">
    <property type="term" value="F:kinase activity"/>
    <property type="evidence" value="ECO:0007669"/>
    <property type="project" value="UniProtKB-KW"/>
</dbReference>
<keyword evidence="1" id="KW-1133">Transmembrane helix</keyword>
<reference evidence="2 3" key="1">
    <citation type="journal article" date="2018" name="BMC Genomics">
        <title>Genomic comparison of Trypanosoma conorhini and Trypanosoma rangeli to Trypanosoma cruzi strains of high and low virulence.</title>
        <authorList>
            <person name="Bradwell K.R."/>
            <person name="Koparde V.N."/>
            <person name="Matveyev A.V."/>
            <person name="Serrano M.G."/>
            <person name="Alves J.M."/>
            <person name="Parikh H."/>
            <person name="Huang B."/>
            <person name="Lee V."/>
            <person name="Espinosa-Alvarez O."/>
            <person name="Ortiz P.A."/>
            <person name="Costa-Martins A.G."/>
            <person name="Teixeira M.M."/>
            <person name="Buck G.A."/>
        </authorList>
    </citation>
    <scope>NUCLEOTIDE SEQUENCE [LARGE SCALE GENOMIC DNA]</scope>
    <source>
        <strain evidence="2 3">AM80</strain>
    </source>
</reference>
<dbReference type="Proteomes" id="UP000283634">
    <property type="component" value="Unassembled WGS sequence"/>
</dbReference>
<dbReference type="AlphaFoldDB" id="A0A422N9Z9"/>
<evidence type="ECO:0000313" key="3">
    <source>
        <dbReference type="Proteomes" id="UP000283634"/>
    </source>
</evidence>
<dbReference type="RefSeq" id="XP_029236818.1">
    <property type="nucleotide sequence ID" value="XM_029383346.1"/>
</dbReference>
<evidence type="ECO:0000313" key="2">
    <source>
        <dbReference type="EMBL" id="RNF02273.1"/>
    </source>
</evidence>
<keyword evidence="2" id="KW-0808">Transferase</keyword>
<name>A0A422N9Z9_TRYRA</name>
<keyword evidence="3" id="KW-1185">Reference proteome</keyword>
<dbReference type="GeneID" id="40330437"/>
<sequence>MEYSCSALLTDNPDLRHGEMPSPRKSIKHGYLDPVPLATFGKAPYFTRACSVDYARTIAASKLSSVTRGPVDLDGSSALRTIGPGPAMSSFSHGLFLHLTPGEKSMRLPTSRNAVDTVISTFTLEHYIVSRFKPAVRGQSMSRPLRTVFVVLVFIPFLFTALLFGLHYWLSTRLIF</sequence>
<evidence type="ECO:0000256" key="1">
    <source>
        <dbReference type="SAM" id="Phobius"/>
    </source>
</evidence>
<proteinExistence type="predicted"/>
<organism evidence="2 3">
    <name type="scientific">Trypanosoma rangeli</name>
    <dbReference type="NCBI Taxonomy" id="5698"/>
    <lineage>
        <taxon>Eukaryota</taxon>
        <taxon>Discoba</taxon>
        <taxon>Euglenozoa</taxon>
        <taxon>Kinetoplastea</taxon>
        <taxon>Metakinetoplastina</taxon>
        <taxon>Trypanosomatida</taxon>
        <taxon>Trypanosomatidae</taxon>
        <taxon>Trypanosoma</taxon>
        <taxon>Herpetosoma</taxon>
    </lineage>
</organism>
<keyword evidence="1" id="KW-0812">Transmembrane</keyword>
<comment type="caution">
    <text evidence="2">The sequence shown here is derived from an EMBL/GenBank/DDBJ whole genome shotgun (WGS) entry which is preliminary data.</text>
</comment>
<protein>
    <submittedName>
        <fullName evidence="2">Protein kinase</fullName>
    </submittedName>
</protein>